<evidence type="ECO:0000313" key="2">
    <source>
        <dbReference type="EMBL" id="KAJ3616863.1"/>
    </source>
</evidence>
<dbReference type="InterPro" id="IPR001162">
    <property type="entry name" value="UvrC_RNase_H_dom"/>
</dbReference>
<dbReference type="Proteomes" id="UP001168821">
    <property type="component" value="Unassembled WGS sequence"/>
</dbReference>
<protein>
    <recommendedName>
        <fullName evidence="1">UvrC family homology region profile domain-containing protein</fullName>
    </recommendedName>
</protein>
<dbReference type="Pfam" id="PF08459">
    <property type="entry name" value="UvrC_RNaseH_dom"/>
    <property type="match status" value="1"/>
</dbReference>
<proteinExistence type="predicted"/>
<feature type="domain" description="UvrC family homology region profile" evidence="1">
    <location>
        <begin position="64"/>
        <end position="277"/>
    </location>
</feature>
<dbReference type="GO" id="GO:0006974">
    <property type="term" value="P:DNA damage response"/>
    <property type="evidence" value="ECO:0007669"/>
    <property type="project" value="TreeGrafter"/>
</dbReference>
<evidence type="ECO:0000313" key="3">
    <source>
        <dbReference type="Proteomes" id="UP001168821"/>
    </source>
</evidence>
<name>A0AA38HH41_9CUCU</name>
<dbReference type="SUPFAM" id="SSF46600">
    <property type="entry name" value="C-terminal UvrC-binding domain of UvrB"/>
    <property type="match status" value="1"/>
</dbReference>
<keyword evidence="3" id="KW-1185">Reference proteome</keyword>
<dbReference type="InterPro" id="IPR050066">
    <property type="entry name" value="UvrABC_protein_C"/>
</dbReference>
<reference evidence="2" key="1">
    <citation type="journal article" date="2023" name="G3 (Bethesda)">
        <title>Whole genome assemblies of Zophobas morio and Tenebrio molitor.</title>
        <authorList>
            <person name="Kaur S."/>
            <person name="Stinson S.A."/>
            <person name="diCenzo G.C."/>
        </authorList>
    </citation>
    <scope>NUCLEOTIDE SEQUENCE</scope>
    <source>
        <strain evidence="2">QUZm001</strain>
    </source>
</reference>
<dbReference type="PANTHER" id="PTHR30562:SF1">
    <property type="entry name" value="UVRABC SYSTEM PROTEIN C"/>
    <property type="match status" value="1"/>
</dbReference>
<sequence>MKKVTNFFSGSSQEVREMLTQKMLQASDNLQFEEAGRIKSIIDNLNLALFKQNVENENYGDIDIFNYSIREDKICFDALFYLNGKLSFKDYVVLDYDHQDISDLFKSYVMQIYQKNIVPKNIVVPEGIETEDLELLYPDKIDNSSKKYQVLLDLAKKNAEETLRMTLLENDSFTNKQEKILEQLQKLLRLPTFPYHIEMFDVANIYDEYVTGGMVVYKNGYPSKNDFRKYNIDIQHQDDYHRMQDMTYRRYQKDIFHPTNLPDLIIMDGGKIQVSAVNSQLEILDLKIPVIGLVKDDHHKTNRLLN</sequence>
<dbReference type="Gene3D" id="3.30.420.340">
    <property type="entry name" value="UvrC, RNAse H endonuclease domain"/>
    <property type="match status" value="1"/>
</dbReference>
<dbReference type="AlphaFoldDB" id="A0AA38HH41"/>
<gene>
    <name evidence="2" type="ORF">Zmor_008982</name>
</gene>
<evidence type="ECO:0000259" key="1">
    <source>
        <dbReference type="PROSITE" id="PS50165"/>
    </source>
</evidence>
<organism evidence="2 3">
    <name type="scientific">Zophobas morio</name>
    <dbReference type="NCBI Taxonomy" id="2755281"/>
    <lineage>
        <taxon>Eukaryota</taxon>
        <taxon>Metazoa</taxon>
        <taxon>Ecdysozoa</taxon>
        <taxon>Arthropoda</taxon>
        <taxon>Hexapoda</taxon>
        <taxon>Insecta</taxon>
        <taxon>Pterygota</taxon>
        <taxon>Neoptera</taxon>
        <taxon>Endopterygota</taxon>
        <taxon>Coleoptera</taxon>
        <taxon>Polyphaga</taxon>
        <taxon>Cucujiformia</taxon>
        <taxon>Tenebrionidae</taxon>
        <taxon>Zophobas</taxon>
    </lineage>
</organism>
<dbReference type="PANTHER" id="PTHR30562">
    <property type="entry name" value="UVRC/OXIDOREDUCTASE"/>
    <property type="match status" value="1"/>
</dbReference>
<dbReference type="InterPro" id="IPR038476">
    <property type="entry name" value="UvrC_RNase_H_dom_sf"/>
</dbReference>
<dbReference type="Pfam" id="PF22920">
    <property type="entry name" value="UvrC_RNaseH"/>
    <property type="match status" value="1"/>
</dbReference>
<accession>A0AA38HH41</accession>
<dbReference type="GO" id="GO:0009381">
    <property type="term" value="F:excinuclease ABC activity"/>
    <property type="evidence" value="ECO:0007669"/>
    <property type="project" value="InterPro"/>
</dbReference>
<comment type="caution">
    <text evidence="2">The sequence shown here is derived from an EMBL/GenBank/DDBJ whole genome shotgun (WGS) entry which is preliminary data.</text>
</comment>
<dbReference type="EMBL" id="JALNTZ010002725">
    <property type="protein sequence ID" value="KAJ3616863.1"/>
    <property type="molecule type" value="Genomic_DNA"/>
</dbReference>
<dbReference type="GO" id="GO:0009380">
    <property type="term" value="C:excinuclease repair complex"/>
    <property type="evidence" value="ECO:0007669"/>
    <property type="project" value="TreeGrafter"/>
</dbReference>
<dbReference type="PROSITE" id="PS50165">
    <property type="entry name" value="UVRC"/>
    <property type="match status" value="1"/>
</dbReference>
<dbReference type="InterPro" id="IPR036876">
    <property type="entry name" value="UVR_dom_sf"/>
</dbReference>